<keyword evidence="3 10" id="KW-0812">Transmembrane</keyword>
<feature type="transmembrane region" description="Helical" evidence="10">
    <location>
        <begin position="294"/>
        <end position="316"/>
    </location>
</feature>
<evidence type="ECO:0000256" key="2">
    <source>
        <dbReference type="ARBA" id="ARBA00022519"/>
    </source>
</evidence>
<evidence type="ECO:0000256" key="7">
    <source>
        <dbReference type="ARBA" id="ARBA00022989"/>
    </source>
</evidence>
<protein>
    <submittedName>
        <fullName evidence="13">ABC transporter ATP-binding protein</fullName>
    </submittedName>
</protein>
<evidence type="ECO:0000256" key="1">
    <source>
        <dbReference type="ARBA" id="ARBA00004429"/>
    </source>
</evidence>
<dbReference type="OrthoDB" id="9806127at2"/>
<reference evidence="13 14" key="1">
    <citation type="submission" date="2020-12" db="EMBL/GenBank/DDBJ databases">
        <title>FDA dAtabase for Regulatory Grade micrObial Sequences (FDA-ARGOS): Supporting development and validation of Infectious Disease Dx tests.</title>
        <authorList>
            <person name="Sproer C."/>
            <person name="Gronow S."/>
            <person name="Severitt S."/>
            <person name="Schroder I."/>
            <person name="Tallon L."/>
            <person name="Sadzewicz L."/>
            <person name="Zhao X."/>
            <person name="Boylan J."/>
            <person name="Ott S."/>
            <person name="Bowen H."/>
            <person name="Vavikolanu K."/>
            <person name="Mehta A."/>
            <person name="Aluvathingal J."/>
            <person name="Nadendla S."/>
            <person name="Lowell S."/>
            <person name="Myers T."/>
            <person name="Yan Y."/>
            <person name="Sichtig H."/>
        </authorList>
    </citation>
    <scope>NUCLEOTIDE SEQUENCE [LARGE SCALE GENOMIC DNA]</scope>
    <source>
        <strain evidence="13 14">FDAARGOS_1053</strain>
    </source>
</reference>
<accession>A0A7T4JV83</accession>
<dbReference type="InterPro" id="IPR003439">
    <property type="entry name" value="ABC_transporter-like_ATP-bd"/>
</dbReference>
<feature type="transmembrane region" description="Helical" evidence="10">
    <location>
        <begin position="148"/>
        <end position="168"/>
    </location>
</feature>
<evidence type="ECO:0000256" key="10">
    <source>
        <dbReference type="SAM" id="Phobius"/>
    </source>
</evidence>
<feature type="transmembrane region" description="Helical" evidence="10">
    <location>
        <begin position="174"/>
        <end position="193"/>
    </location>
</feature>
<feature type="transmembrane region" description="Helical" evidence="10">
    <location>
        <begin position="35"/>
        <end position="59"/>
    </location>
</feature>
<dbReference type="SMART" id="SM00382">
    <property type="entry name" value="AAA"/>
    <property type="match status" value="1"/>
</dbReference>
<dbReference type="GO" id="GO:0140359">
    <property type="term" value="F:ABC-type transporter activity"/>
    <property type="evidence" value="ECO:0007669"/>
    <property type="project" value="InterPro"/>
</dbReference>
<evidence type="ECO:0000256" key="8">
    <source>
        <dbReference type="ARBA" id="ARBA00023136"/>
    </source>
</evidence>
<dbReference type="PANTHER" id="PTHR24221">
    <property type="entry name" value="ATP-BINDING CASSETTE SUB-FAMILY B"/>
    <property type="match status" value="1"/>
</dbReference>
<comment type="subcellular location">
    <subcellularLocation>
        <location evidence="1">Cell inner membrane</location>
        <topology evidence="1">Multi-pass membrane protein</topology>
    </subcellularLocation>
</comment>
<dbReference type="InterPro" id="IPR011527">
    <property type="entry name" value="ABC1_TM_dom"/>
</dbReference>
<keyword evidence="8 10" id="KW-0472">Membrane</keyword>
<dbReference type="InterPro" id="IPR003593">
    <property type="entry name" value="AAA+_ATPase"/>
</dbReference>
<keyword evidence="6" id="KW-1278">Translocase</keyword>
<dbReference type="InterPro" id="IPR039421">
    <property type="entry name" value="Type_1_exporter"/>
</dbReference>
<sequence length="597" mass="66165">MDVGMSNNPSFYGKGTYRACRFALRFARRTASKTLILLLVIQIILAAFPAVQAWLISLLGTSLQEEPANKTVFLILLVALLLAGFVSLQDVCGRLGDILRLTIAWQGRLAVDQKVSRIDPKQLRQPEVNKRTRQALEVVSNGNLSVQATAVTSVIFAVFVCIFLFLSLFRFSTLGAVLLLLSLIPSLLTNFYCSKKLAEQWERNNDYHRHANYFFEQMMYQSPGTELALLDGREWFRSQAGRYRNKAAALDRSVHAMYIKAENINGLVTVVIFAFCLLAFLLHGNASPVEATAALVGISSGLFAIHNVGWSVGMLMQETKPLLMLEEFLALPEMTPPLPVVHQVAALNAKDIDVTIGDRTIVSHACLHAHCGEVVALVGANGAGKTSLLSALVGLYDVSDGSILVSTDSGDHRELSKQDFAERHRYFGMLAQDYSRFELTVRENLCLGLDPSCWPSDEKLWEALRMVGAQTFVTSLDMQLGEQWKGTGLSGGQWQRLALARLYIRDAGIWILDEPTSSIDARGEAEIFSCLRALSSRKVVIVVTHRASTLQNLDRIYYMEGGRVEESGTFTELVSRDSGFRRLFASQLQDTNIDEAI</sequence>
<keyword evidence="5 13" id="KW-0067">ATP-binding</keyword>
<evidence type="ECO:0000259" key="11">
    <source>
        <dbReference type="PROSITE" id="PS50893"/>
    </source>
</evidence>
<feature type="domain" description="ABC transmembrane type-1" evidence="12">
    <location>
        <begin position="35"/>
        <end position="317"/>
    </location>
</feature>
<evidence type="ECO:0000256" key="6">
    <source>
        <dbReference type="ARBA" id="ARBA00022967"/>
    </source>
</evidence>
<evidence type="ECO:0000259" key="12">
    <source>
        <dbReference type="PROSITE" id="PS50929"/>
    </source>
</evidence>
<evidence type="ECO:0000256" key="9">
    <source>
        <dbReference type="ARBA" id="ARBA00023455"/>
    </source>
</evidence>
<dbReference type="PROSITE" id="PS50893">
    <property type="entry name" value="ABC_TRANSPORTER_2"/>
    <property type="match status" value="1"/>
</dbReference>
<dbReference type="GO" id="GO:0005886">
    <property type="term" value="C:plasma membrane"/>
    <property type="evidence" value="ECO:0007669"/>
    <property type="project" value="UniProtKB-SubCell"/>
</dbReference>
<feature type="transmembrane region" description="Helical" evidence="10">
    <location>
        <begin position="71"/>
        <end position="88"/>
    </location>
</feature>
<keyword evidence="4" id="KW-0547">Nucleotide-binding</keyword>
<evidence type="ECO:0000313" key="13">
    <source>
        <dbReference type="EMBL" id="QQB46653.1"/>
    </source>
</evidence>
<evidence type="ECO:0000256" key="5">
    <source>
        <dbReference type="ARBA" id="ARBA00022840"/>
    </source>
</evidence>
<dbReference type="InterPro" id="IPR027417">
    <property type="entry name" value="P-loop_NTPase"/>
</dbReference>
<dbReference type="Pfam" id="PF00005">
    <property type="entry name" value="ABC_tran"/>
    <property type="match status" value="1"/>
</dbReference>
<dbReference type="PANTHER" id="PTHR24221:SF654">
    <property type="entry name" value="ATP-BINDING CASSETTE SUB-FAMILY B MEMBER 6"/>
    <property type="match status" value="1"/>
</dbReference>
<feature type="transmembrane region" description="Helical" evidence="10">
    <location>
        <begin position="264"/>
        <end position="282"/>
    </location>
</feature>
<dbReference type="PROSITE" id="PS50929">
    <property type="entry name" value="ABC_TM1F"/>
    <property type="match status" value="1"/>
</dbReference>
<feature type="domain" description="ABC transporter" evidence="11">
    <location>
        <begin position="347"/>
        <end position="586"/>
    </location>
</feature>
<dbReference type="GO" id="GO:0034040">
    <property type="term" value="F:ATPase-coupled lipid transmembrane transporter activity"/>
    <property type="evidence" value="ECO:0007669"/>
    <property type="project" value="TreeGrafter"/>
</dbReference>
<evidence type="ECO:0000313" key="14">
    <source>
        <dbReference type="Proteomes" id="UP000596145"/>
    </source>
</evidence>
<name>A0A7T4JV83_9CORY</name>
<dbReference type="Proteomes" id="UP000596145">
    <property type="component" value="Chromosome"/>
</dbReference>
<dbReference type="EMBL" id="CP066007">
    <property type="protein sequence ID" value="QQB46653.1"/>
    <property type="molecule type" value="Genomic_DNA"/>
</dbReference>
<keyword evidence="7 10" id="KW-1133">Transmembrane helix</keyword>
<dbReference type="InterPro" id="IPR036640">
    <property type="entry name" value="ABC1_TM_sf"/>
</dbReference>
<dbReference type="SUPFAM" id="SSF52540">
    <property type="entry name" value="P-loop containing nucleoside triphosphate hydrolases"/>
    <property type="match status" value="1"/>
</dbReference>
<dbReference type="GO" id="GO:0005524">
    <property type="term" value="F:ATP binding"/>
    <property type="evidence" value="ECO:0007669"/>
    <property type="project" value="UniProtKB-KW"/>
</dbReference>
<proteinExistence type="inferred from homology"/>
<dbReference type="AlphaFoldDB" id="A0A7T4JV83"/>
<dbReference type="Gene3D" id="3.40.50.300">
    <property type="entry name" value="P-loop containing nucleotide triphosphate hydrolases"/>
    <property type="match status" value="1"/>
</dbReference>
<evidence type="ECO:0000256" key="3">
    <source>
        <dbReference type="ARBA" id="ARBA00022692"/>
    </source>
</evidence>
<gene>
    <name evidence="13" type="ORF">I6I10_01530</name>
</gene>
<evidence type="ECO:0000256" key="4">
    <source>
        <dbReference type="ARBA" id="ARBA00022741"/>
    </source>
</evidence>
<organism evidence="13 14">
    <name type="scientific">Corynebacterium glucuronolyticum</name>
    <dbReference type="NCBI Taxonomy" id="39791"/>
    <lineage>
        <taxon>Bacteria</taxon>
        <taxon>Bacillati</taxon>
        <taxon>Actinomycetota</taxon>
        <taxon>Actinomycetes</taxon>
        <taxon>Mycobacteriales</taxon>
        <taxon>Corynebacteriaceae</taxon>
        <taxon>Corynebacterium</taxon>
    </lineage>
</organism>
<keyword evidence="2" id="KW-1003">Cell membrane</keyword>
<dbReference type="SUPFAM" id="SSF90123">
    <property type="entry name" value="ABC transporter transmembrane region"/>
    <property type="match status" value="1"/>
</dbReference>
<dbReference type="Gene3D" id="1.20.1560.10">
    <property type="entry name" value="ABC transporter type 1, transmembrane domain"/>
    <property type="match status" value="1"/>
</dbReference>
<dbReference type="InterPro" id="IPR017871">
    <property type="entry name" value="ABC_transporter-like_CS"/>
</dbReference>
<dbReference type="PROSITE" id="PS00211">
    <property type="entry name" value="ABC_TRANSPORTER_1"/>
    <property type="match status" value="1"/>
</dbReference>
<keyword evidence="2" id="KW-0997">Cell inner membrane</keyword>
<comment type="similarity">
    <text evidence="9">Belongs to the ABC transporter superfamily. Siderophore-Fe(3+) uptake transporter (SIUT) (TC 3.A.1.21) family.</text>
</comment>
<dbReference type="GO" id="GO:0016887">
    <property type="term" value="F:ATP hydrolysis activity"/>
    <property type="evidence" value="ECO:0007669"/>
    <property type="project" value="InterPro"/>
</dbReference>